<dbReference type="SUPFAM" id="SSF53756">
    <property type="entry name" value="UDP-Glycosyltransferase/glycogen phosphorylase"/>
    <property type="match status" value="1"/>
</dbReference>
<sequence length="344" mass="38637">MDDLNDLRRVVFLRWDAKWGDSIIFSSVLPALRKLDGDVLIEVITTPEMAPLFADYFGVDQVHIIRKRPSRQRIRRLAKSLGSVDLLVHFSEIMKPRDLYLAHCVGARHLASLDDSPGLVDVKLGNVTKGLHMEDRYHELLRRCGIHHTDKHYMVPREPVAEAAVASFLQPRKRPYIAINPFSKGRAKTFNVATTQALIERTLATLPDHDVCLLTMPGCEHEVAAISARWDTDRCFYYPQTRTIYDNVALLARAEGQVSASTSSVHIADGVGVPSFVLFSYGPSEMSAWHSVHPLSVNLMSQPGEVNDVNRLDWQEVDRALASFLTRVADSPSRDRAEKAGCER</sequence>
<dbReference type="GO" id="GO:0009244">
    <property type="term" value="P:lipopolysaccharide core region biosynthetic process"/>
    <property type="evidence" value="ECO:0007669"/>
    <property type="project" value="TreeGrafter"/>
</dbReference>
<dbReference type="GO" id="GO:0008713">
    <property type="term" value="F:ADP-heptose-lipopolysaccharide heptosyltransferase activity"/>
    <property type="evidence" value="ECO:0007669"/>
    <property type="project" value="TreeGrafter"/>
</dbReference>
<keyword evidence="4" id="KW-1185">Reference proteome</keyword>
<dbReference type="Gene3D" id="3.40.50.2000">
    <property type="entry name" value="Glycogen Phosphorylase B"/>
    <property type="match status" value="2"/>
</dbReference>
<keyword evidence="1" id="KW-0328">Glycosyltransferase</keyword>
<evidence type="ECO:0000256" key="1">
    <source>
        <dbReference type="ARBA" id="ARBA00022676"/>
    </source>
</evidence>
<keyword evidence="2" id="KW-0808">Transferase</keyword>
<dbReference type="InterPro" id="IPR051199">
    <property type="entry name" value="LPS_LOS_Heptosyltrfase"/>
</dbReference>
<gene>
    <name evidence="3" type="ORF">C1H69_18855</name>
</gene>
<name>A0A2N7TXY5_9GAMM</name>
<organism evidence="3 4">
    <name type="scientific">Billgrantia endophytica</name>
    <dbReference type="NCBI Taxonomy" id="2033802"/>
    <lineage>
        <taxon>Bacteria</taxon>
        <taxon>Pseudomonadati</taxon>
        <taxon>Pseudomonadota</taxon>
        <taxon>Gammaproteobacteria</taxon>
        <taxon>Oceanospirillales</taxon>
        <taxon>Halomonadaceae</taxon>
        <taxon>Billgrantia</taxon>
    </lineage>
</organism>
<evidence type="ECO:0000313" key="4">
    <source>
        <dbReference type="Proteomes" id="UP000235803"/>
    </source>
</evidence>
<evidence type="ECO:0008006" key="5">
    <source>
        <dbReference type="Google" id="ProtNLM"/>
    </source>
</evidence>
<dbReference type="AlphaFoldDB" id="A0A2N7TXY5"/>
<dbReference type="RefSeq" id="WP_102654938.1">
    <property type="nucleotide sequence ID" value="NZ_PNRF01000038.1"/>
</dbReference>
<comment type="caution">
    <text evidence="3">The sequence shown here is derived from an EMBL/GenBank/DDBJ whole genome shotgun (WGS) entry which is preliminary data.</text>
</comment>
<dbReference type="Proteomes" id="UP000235803">
    <property type="component" value="Unassembled WGS sequence"/>
</dbReference>
<proteinExistence type="predicted"/>
<accession>A0A2N7TXY5</accession>
<dbReference type="PANTHER" id="PTHR30160">
    <property type="entry name" value="TETRAACYLDISACCHARIDE 4'-KINASE-RELATED"/>
    <property type="match status" value="1"/>
</dbReference>
<reference evidence="3 4" key="1">
    <citation type="submission" date="2018-01" db="EMBL/GenBank/DDBJ databases">
        <title>Halomonas endophytica sp. nov., isolated from storage liquid in the stems of Populus euphratica.</title>
        <authorList>
            <person name="Chen C."/>
        </authorList>
    </citation>
    <scope>NUCLEOTIDE SEQUENCE [LARGE SCALE GENOMIC DNA]</scope>
    <source>
        <strain evidence="3 4">MC28</strain>
    </source>
</reference>
<dbReference type="EMBL" id="PNRF01000038">
    <property type="protein sequence ID" value="PMR73041.1"/>
    <property type="molecule type" value="Genomic_DNA"/>
</dbReference>
<evidence type="ECO:0000313" key="3">
    <source>
        <dbReference type="EMBL" id="PMR73041.1"/>
    </source>
</evidence>
<dbReference type="InterPro" id="IPR002201">
    <property type="entry name" value="Glyco_trans_9"/>
</dbReference>
<dbReference type="GO" id="GO:0005829">
    <property type="term" value="C:cytosol"/>
    <property type="evidence" value="ECO:0007669"/>
    <property type="project" value="TreeGrafter"/>
</dbReference>
<protein>
    <recommendedName>
        <fullName evidence="5">Lipopolysaccharide heptosyltransferase family protein</fullName>
    </recommendedName>
</protein>
<evidence type="ECO:0000256" key="2">
    <source>
        <dbReference type="ARBA" id="ARBA00022679"/>
    </source>
</evidence>
<dbReference type="Pfam" id="PF01075">
    <property type="entry name" value="Glyco_transf_9"/>
    <property type="match status" value="1"/>
</dbReference>